<dbReference type="SMART" id="SM00382">
    <property type="entry name" value="AAA"/>
    <property type="match status" value="1"/>
</dbReference>
<dbReference type="Proteomes" id="UP000703661">
    <property type="component" value="Unassembled WGS sequence"/>
</dbReference>
<dbReference type="PROSITE" id="PS50837">
    <property type="entry name" value="NACHT"/>
    <property type="match status" value="1"/>
</dbReference>
<dbReference type="GO" id="GO:0016491">
    <property type="term" value="F:oxidoreductase activity"/>
    <property type="evidence" value="ECO:0007669"/>
    <property type="project" value="TreeGrafter"/>
</dbReference>
<dbReference type="Pfam" id="PF05729">
    <property type="entry name" value="NACHT"/>
    <property type="match status" value="1"/>
</dbReference>
<sequence length="1361" mass="151135">MLNILKEKPLIASVVLQGMAVAINFCPEEIDMDDMQGTYLDILRPLKKHLETVRSKKNEYQLIPLLYAFSALLSAMVSRNVSKLDRETIFNPLIALLDGLKSHDDTTVVFLALYAKQALAYIGNNESLAMSIFRRGRLAIAMAVDIADGISSPDLGKFVSAYENFTAMCDFSVQDEWYPGLAYVDCILEQQNWPAFEEFVLQSKLKSDECFLQGICLRLEQIAATQQNEIHHGAIRFLQALAASSIKIVQKTANAAIERLRISSSTGVDSKDTMPHTLGVHSDRLIPQTYQDVLPPVWDPIWRTTTSSALLKAVQQKERANANIGEMSGRLDDIDQSIDSGFAQTSTQLAIANANIGMIVENISTPSSLDIVQEALRSYYEPSLFIQRVSGKRVDLVSCYINLAIVEAPSQREKDKQDLKTQEVAFQRMPSYEWTEGTNLDSSIPLEELYNKRKLRNGNNDVPKTILIHGRAGMGKTTLCKKLVHLSLNGQWRDHFEAVLWLPLRELKSYKSRNLEGLLSEKYFRGYSNLESMSLARTLLSQARNGKVLFILDGLDEFQAADDLPLENFLTQLLSQQHVVITSRPSGVDKSVLPSIDLELETVGFSPKDVKNYFQNVVPDVAKAIEEFIRRTPVIQGLVDIPVQLDAICFRKSSSGQPISASQIQRLPPYKVDELMNIEIEYLGYLAFKGLKNNHQIVFDNEVLCDAMENLDKNWQKNDRGSLPLLSLDNLKQTSFLHSADADLNTNADDLQGSWHFFHLTFQEYFAATWLARHLEIKPTQGTGSPVLMMTLEESSVFVREYKYNPRYEIVWWMVAGQLQGETLISFFELLQGAPVDLIGGYHHHLLAACLNEGRSQLNTSNVESLEIQLEQWLQLEMTINDSNDGSILGGMSYFPEELLIRNISQSGASRSYIIRTLGARASLTQPAIKALLNALQDEDRTLRKTAAYALGNQSTLPESTLQALRFSAGYALKKQSTLPESTLQSLIGALQHENRDVRRSAVSALGNQSTLPESTLQALIGALQHENEDIRESAARAFEKQSILPKSTLQTLIGALQDEDWAVRRSAAFALRNQSTFPESTLQALIALIDALQDKDWMIRSTAASVLGKLSTLPTLPESTLQALIGALQDENLSVRLSAADALGKQSTLPESALQALNGALYDKSEYVRSSAAYALVKLSTLPESTLQALIGALQHENWYVRRSAADALGKLSTLPESTLQALIDALQDSNEDVRSSAADALGKQSTLSESILQALIGALQEKDKGRQEYVVTVLEQHVKSTFTAIPSLPSSAIEAVHRIFLINYGSKHSASLWVQGHQVFFHTVQGSERIDGLRVEDVAKVVEAFDLVRRGASLALIKG</sequence>
<proteinExistence type="predicted"/>
<dbReference type="SMART" id="SM00567">
    <property type="entry name" value="EZ_HEAT"/>
    <property type="match status" value="8"/>
</dbReference>
<dbReference type="Gene3D" id="3.40.50.300">
    <property type="entry name" value="P-loop containing nucleotide triphosphate hydrolases"/>
    <property type="match status" value="1"/>
</dbReference>
<dbReference type="InterPro" id="IPR055496">
    <property type="entry name" value="DUF7068"/>
</dbReference>
<dbReference type="Pfam" id="PF13646">
    <property type="entry name" value="HEAT_2"/>
    <property type="match status" value="3"/>
</dbReference>
<dbReference type="InterPro" id="IPR003593">
    <property type="entry name" value="AAA+_ATPase"/>
</dbReference>
<protein>
    <recommendedName>
        <fullName evidence="1">NACHT domain-containing protein</fullName>
    </recommendedName>
</protein>
<comment type="caution">
    <text evidence="2">The sequence shown here is derived from an EMBL/GenBank/DDBJ whole genome shotgun (WGS) entry which is preliminary data.</text>
</comment>
<dbReference type="PANTHER" id="PTHR12697">
    <property type="entry name" value="PBS LYASE HEAT-LIKE PROTEIN"/>
    <property type="match status" value="1"/>
</dbReference>
<dbReference type="SUPFAM" id="SSF48371">
    <property type="entry name" value="ARM repeat"/>
    <property type="match status" value="1"/>
</dbReference>
<dbReference type="Pfam" id="PF23238">
    <property type="entry name" value="DUF7068"/>
    <property type="match status" value="1"/>
</dbReference>
<feature type="domain" description="NACHT" evidence="1">
    <location>
        <begin position="464"/>
        <end position="587"/>
    </location>
</feature>
<name>A0A9P6MZX9_9FUNG</name>
<dbReference type="SUPFAM" id="SSF52540">
    <property type="entry name" value="P-loop containing nucleoside triphosphate hydrolases"/>
    <property type="match status" value="1"/>
</dbReference>
<dbReference type="InterPro" id="IPR004155">
    <property type="entry name" value="PBS_lyase_HEAT"/>
</dbReference>
<evidence type="ECO:0000313" key="2">
    <source>
        <dbReference type="EMBL" id="KAG0020098.1"/>
    </source>
</evidence>
<dbReference type="EMBL" id="JAAAID010000240">
    <property type="protein sequence ID" value="KAG0020098.1"/>
    <property type="molecule type" value="Genomic_DNA"/>
</dbReference>
<dbReference type="PANTHER" id="PTHR12697:SF5">
    <property type="entry name" value="DEOXYHYPUSINE HYDROXYLASE"/>
    <property type="match status" value="1"/>
</dbReference>
<keyword evidence="3" id="KW-1185">Reference proteome</keyword>
<evidence type="ECO:0000259" key="1">
    <source>
        <dbReference type="PROSITE" id="PS50837"/>
    </source>
</evidence>
<organism evidence="2 3">
    <name type="scientific">Entomortierella chlamydospora</name>
    <dbReference type="NCBI Taxonomy" id="101097"/>
    <lineage>
        <taxon>Eukaryota</taxon>
        <taxon>Fungi</taxon>
        <taxon>Fungi incertae sedis</taxon>
        <taxon>Mucoromycota</taxon>
        <taxon>Mortierellomycotina</taxon>
        <taxon>Mortierellomycetes</taxon>
        <taxon>Mortierellales</taxon>
        <taxon>Mortierellaceae</taxon>
        <taxon>Entomortierella</taxon>
    </lineage>
</organism>
<dbReference type="InterPro" id="IPR056251">
    <property type="entry name" value="Arm_rpt_dom"/>
</dbReference>
<evidence type="ECO:0000313" key="3">
    <source>
        <dbReference type="Proteomes" id="UP000703661"/>
    </source>
</evidence>
<reference evidence="2" key="1">
    <citation type="journal article" date="2020" name="Fungal Divers.">
        <title>Resolving the Mortierellaceae phylogeny through synthesis of multi-gene phylogenetics and phylogenomics.</title>
        <authorList>
            <person name="Vandepol N."/>
            <person name="Liber J."/>
            <person name="Desiro A."/>
            <person name="Na H."/>
            <person name="Kennedy M."/>
            <person name="Barry K."/>
            <person name="Grigoriev I.V."/>
            <person name="Miller A.N."/>
            <person name="O'Donnell K."/>
            <person name="Stajich J.E."/>
            <person name="Bonito G."/>
        </authorList>
    </citation>
    <scope>NUCLEOTIDE SEQUENCE</scope>
    <source>
        <strain evidence="2">NRRL 2769</strain>
    </source>
</reference>
<dbReference type="InterPro" id="IPR016024">
    <property type="entry name" value="ARM-type_fold"/>
</dbReference>
<gene>
    <name evidence="2" type="ORF">BGZ80_004788</name>
</gene>
<dbReference type="InterPro" id="IPR007111">
    <property type="entry name" value="NACHT_NTPase"/>
</dbReference>
<dbReference type="Pfam" id="PF23948">
    <property type="entry name" value="ARM_5"/>
    <property type="match status" value="1"/>
</dbReference>
<accession>A0A9P6MZX9</accession>
<dbReference type="Gene3D" id="1.25.10.10">
    <property type="entry name" value="Leucine-rich Repeat Variant"/>
    <property type="match status" value="2"/>
</dbReference>
<dbReference type="InterPro" id="IPR011989">
    <property type="entry name" value="ARM-like"/>
</dbReference>
<dbReference type="InterPro" id="IPR027417">
    <property type="entry name" value="P-loop_NTPase"/>
</dbReference>